<comment type="subcellular location">
    <subcellularLocation>
        <location evidence="1">Membrane</location>
        <topology evidence="1">Multi-pass membrane protein</topology>
    </subcellularLocation>
</comment>
<dbReference type="InterPro" id="IPR004853">
    <property type="entry name" value="Sugar_P_trans_dom"/>
</dbReference>
<feature type="transmembrane region" description="Helical" evidence="5">
    <location>
        <begin position="263"/>
        <end position="285"/>
    </location>
</feature>
<evidence type="ECO:0000256" key="5">
    <source>
        <dbReference type="SAM" id="Phobius"/>
    </source>
</evidence>
<comment type="caution">
    <text evidence="7">The sequence shown here is derived from an EMBL/GenBank/DDBJ whole genome shotgun (WGS) entry which is preliminary data.</text>
</comment>
<evidence type="ECO:0000313" key="7">
    <source>
        <dbReference type="EMBL" id="TPX60945.1"/>
    </source>
</evidence>
<evidence type="ECO:0000256" key="2">
    <source>
        <dbReference type="ARBA" id="ARBA00022692"/>
    </source>
</evidence>
<dbReference type="InterPro" id="IPR050186">
    <property type="entry name" value="TPT_transporter"/>
</dbReference>
<proteinExistence type="predicted"/>
<dbReference type="GO" id="GO:0016020">
    <property type="term" value="C:membrane"/>
    <property type="evidence" value="ECO:0007669"/>
    <property type="project" value="UniProtKB-SubCell"/>
</dbReference>
<feature type="transmembrane region" description="Helical" evidence="5">
    <location>
        <begin position="21"/>
        <end position="42"/>
    </location>
</feature>
<feature type="domain" description="Sugar phosphate transporter" evidence="6">
    <location>
        <begin position="20"/>
        <end position="307"/>
    </location>
</feature>
<organism evidence="7 8">
    <name type="scientific">Powellomyces hirtus</name>
    <dbReference type="NCBI Taxonomy" id="109895"/>
    <lineage>
        <taxon>Eukaryota</taxon>
        <taxon>Fungi</taxon>
        <taxon>Fungi incertae sedis</taxon>
        <taxon>Chytridiomycota</taxon>
        <taxon>Chytridiomycota incertae sedis</taxon>
        <taxon>Chytridiomycetes</taxon>
        <taxon>Spizellomycetales</taxon>
        <taxon>Powellomycetaceae</taxon>
        <taxon>Powellomyces</taxon>
    </lineage>
</organism>
<dbReference type="AlphaFoldDB" id="A0A507EC88"/>
<feature type="transmembrane region" description="Helical" evidence="5">
    <location>
        <begin position="291"/>
        <end position="310"/>
    </location>
</feature>
<keyword evidence="3 5" id="KW-1133">Transmembrane helix</keyword>
<dbReference type="EMBL" id="QEAQ01000011">
    <property type="protein sequence ID" value="TPX60945.1"/>
    <property type="molecule type" value="Genomic_DNA"/>
</dbReference>
<evidence type="ECO:0000259" key="6">
    <source>
        <dbReference type="Pfam" id="PF03151"/>
    </source>
</evidence>
<evidence type="ECO:0000256" key="3">
    <source>
        <dbReference type="ARBA" id="ARBA00022989"/>
    </source>
</evidence>
<sequence length="353" mass="38176">MTAHASTSAAVPAPPSLLSTCLYLAVYFSFNLTLTLYNKLIFSRYSFPFPWTLTAIHTFSGTLGCYICAATGIFVPATLGKREKYVMLAFSVLYTVNIAISNVSLNLVTVPFHQVVRSTVPLFTVGLSTCFLNITYSRAIYISLLPIVCGVIFATSADYTFTTLGLVLTLLGTLLAAIKTIVTNVVQVGSLKLHPLDLLLRMSPLAFIQTVAWSFVTGESEAVLTWWNAGNLTWVMGLLLAVNGGLAFGLNVASFVANKRTGALTMCVAGNVKQVLSIVLSVIIFKLAITTTNAMGILITLTGGVWYTYVDYREKRAPKPPAASLPTEDLSDSSERLLEEGELNELQEVVLKS</sequence>
<reference evidence="7 8" key="1">
    <citation type="journal article" date="2019" name="Sci. Rep.">
        <title>Comparative genomics of chytrid fungi reveal insights into the obligate biotrophic and pathogenic lifestyle of Synchytrium endobioticum.</title>
        <authorList>
            <person name="van de Vossenberg B.T.L.H."/>
            <person name="Warris S."/>
            <person name="Nguyen H.D.T."/>
            <person name="van Gent-Pelzer M.P.E."/>
            <person name="Joly D.L."/>
            <person name="van de Geest H.C."/>
            <person name="Bonants P.J.M."/>
            <person name="Smith D.S."/>
            <person name="Levesque C.A."/>
            <person name="van der Lee T.A.J."/>
        </authorList>
    </citation>
    <scope>NUCLEOTIDE SEQUENCE [LARGE SCALE GENOMIC DNA]</scope>
    <source>
        <strain evidence="7 8">CBS 809.83</strain>
    </source>
</reference>
<feature type="transmembrane region" description="Helical" evidence="5">
    <location>
        <begin position="87"/>
        <end position="108"/>
    </location>
</feature>
<evidence type="ECO:0000256" key="4">
    <source>
        <dbReference type="ARBA" id="ARBA00023136"/>
    </source>
</evidence>
<feature type="transmembrane region" description="Helical" evidence="5">
    <location>
        <begin position="114"/>
        <end position="132"/>
    </location>
</feature>
<dbReference type="PANTHER" id="PTHR11132">
    <property type="entry name" value="SOLUTE CARRIER FAMILY 35"/>
    <property type="match status" value="1"/>
</dbReference>
<evidence type="ECO:0000256" key="1">
    <source>
        <dbReference type="ARBA" id="ARBA00004141"/>
    </source>
</evidence>
<dbReference type="Pfam" id="PF03151">
    <property type="entry name" value="TPT"/>
    <property type="match status" value="1"/>
</dbReference>
<gene>
    <name evidence="7" type="ORF">PhCBS80983_g01478</name>
</gene>
<protein>
    <recommendedName>
        <fullName evidence="6">Sugar phosphate transporter domain-containing protein</fullName>
    </recommendedName>
</protein>
<name>A0A507EC88_9FUNG</name>
<dbReference type="Proteomes" id="UP000318582">
    <property type="component" value="Unassembled WGS sequence"/>
</dbReference>
<keyword evidence="8" id="KW-1185">Reference proteome</keyword>
<feature type="transmembrane region" description="Helical" evidence="5">
    <location>
        <begin position="139"/>
        <end position="157"/>
    </location>
</feature>
<keyword evidence="2 5" id="KW-0812">Transmembrane</keyword>
<accession>A0A507EC88</accession>
<feature type="transmembrane region" description="Helical" evidence="5">
    <location>
        <begin position="163"/>
        <end position="186"/>
    </location>
</feature>
<feature type="transmembrane region" description="Helical" evidence="5">
    <location>
        <begin position="54"/>
        <end position="75"/>
    </location>
</feature>
<feature type="transmembrane region" description="Helical" evidence="5">
    <location>
        <begin position="236"/>
        <end position="256"/>
    </location>
</feature>
<keyword evidence="4 5" id="KW-0472">Membrane</keyword>
<evidence type="ECO:0000313" key="8">
    <source>
        <dbReference type="Proteomes" id="UP000318582"/>
    </source>
</evidence>